<dbReference type="Gene3D" id="3.40.190.290">
    <property type="match status" value="1"/>
</dbReference>
<dbReference type="InterPro" id="IPR005119">
    <property type="entry name" value="LysR_subst-bd"/>
</dbReference>
<evidence type="ECO:0000313" key="6">
    <source>
        <dbReference type="EMBL" id="TDH34243.1"/>
    </source>
</evidence>
<evidence type="ECO:0000259" key="5">
    <source>
        <dbReference type="PROSITE" id="PS50931"/>
    </source>
</evidence>
<dbReference type="SUPFAM" id="SSF46785">
    <property type="entry name" value="Winged helix' DNA-binding domain"/>
    <property type="match status" value="1"/>
</dbReference>
<protein>
    <submittedName>
        <fullName evidence="6">LysR family transcriptional regulator</fullName>
    </submittedName>
</protein>
<dbReference type="SUPFAM" id="SSF53850">
    <property type="entry name" value="Periplasmic binding protein-like II"/>
    <property type="match status" value="1"/>
</dbReference>
<evidence type="ECO:0000256" key="3">
    <source>
        <dbReference type="ARBA" id="ARBA00023125"/>
    </source>
</evidence>
<reference evidence="6 7" key="1">
    <citation type="journal article" date="2013" name="Int. J. Syst. Evol. Microbiol.">
        <title>Hoeflea suaedae sp. nov., an endophytic bacterium isolated from the root of the halophyte Suaeda maritima.</title>
        <authorList>
            <person name="Chung E.J."/>
            <person name="Park J.A."/>
            <person name="Pramanik P."/>
            <person name="Bibi F."/>
            <person name="Jeon C.O."/>
            <person name="Chung Y.R."/>
        </authorList>
    </citation>
    <scope>NUCLEOTIDE SEQUENCE [LARGE SCALE GENOMIC DNA]</scope>
    <source>
        <strain evidence="6 7">YC6898</strain>
    </source>
</reference>
<dbReference type="CDD" id="cd08422">
    <property type="entry name" value="PBP2_CrgA_like"/>
    <property type="match status" value="1"/>
</dbReference>
<comment type="caution">
    <text evidence="6">The sequence shown here is derived from an EMBL/GenBank/DDBJ whole genome shotgun (WGS) entry which is preliminary data.</text>
</comment>
<accession>A0A4R5PHE6</accession>
<dbReference type="PANTHER" id="PTHR30537">
    <property type="entry name" value="HTH-TYPE TRANSCRIPTIONAL REGULATOR"/>
    <property type="match status" value="1"/>
</dbReference>
<comment type="similarity">
    <text evidence="1">Belongs to the LysR transcriptional regulatory family.</text>
</comment>
<evidence type="ECO:0000313" key="7">
    <source>
        <dbReference type="Proteomes" id="UP000295131"/>
    </source>
</evidence>
<name>A0A4R5PHE6_9HYPH</name>
<dbReference type="EMBL" id="SMSI01000004">
    <property type="protein sequence ID" value="TDH34243.1"/>
    <property type="molecule type" value="Genomic_DNA"/>
</dbReference>
<dbReference type="OrthoDB" id="9812435at2"/>
<keyword evidence="2" id="KW-0805">Transcription regulation</keyword>
<dbReference type="GO" id="GO:0003677">
    <property type="term" value="F:DNA binding"/>
    <property type="evidence" value="ECO:0007669"/>
    <property type="project" value="UniProtKB-KW"/>
</dbReference>
<dbReference type="InterPro" id="IPR036390">
    <property type="entry name" value="WH_DNA-bd_sf"/>
</dbReference>
<dbReference type="Gene3D" id="1.10.10.10">
    <property type="entry name" value="Winged helix-like DNA-binding domain superfamily/Winged helix DNA-binding domain"/>
    <property type="match status" value="1"/>
</dbReference>
<dbReference type="PRINTS" id="PR00039">
    <property type="entry name" value="HTHLYSR"/>
</dbReference>
<dbReference type="GO" id="GO:0003700">
    <property type="term" value="F:DNA-binding transcription factor activity"/>
    <property type="evidence" value="ECO:0007669"/>
    <property type="project" value="InterPro"/>
</dbReference>
<dbReference type="PROSITE" id="PS50931">
    <property type="entry name" value="HTH_LYSR"/>
    <property type="match status" value="1"/>
</dbReference>
<proteinExistence type="inferred from homology"/>
<feature type="domain" description="HTH lysR-type" evidence="5">
    <location>
        <begin position="1"/>
        <end position="59"/>
    </location>
</feature>
<dbReference type="Pfam" id="PF03466">
    <property type="entry name" value="LysR_substrate"/>
    <property type="match status" value="1"/>
</dbReference>
<keyword evidence="4" id="KW-0804">Transcription</keyword>
<dbReference type="InterPro" id="IPR000847">
    <property type="entry name" value="LysR_HTH_N"/>
</dbReference>
<evidence type="ECO:0000256" key="2">
    <source>
        <dbReference type="ARBA" id="ARBA00023015"/>
    </source>
</evidence>
<sequence>MDEIEDMTTFVEVVRGLSFSRAAQSLNISKSMVSRRLARLEEGFGARLLDRTTRGVRPTDAGIELLERAEKILDEMRQAREAVAAHSGKVLGTLRVTVPQSLGARRMGRMFADFARLYPEIVLDVDFDDRVKDLIESKYDAAIRIGHMPDSSFIIRQLQPVRAVCAASPDYLERHGTPDEPRDLYGHECLRYLNARTGEWEFQSGGRQVRIRPHGRMASGNGEALLQWAILGFGVLYAPSFIIEDALKDGRLVRILADYPSPELSMCVMRPPGGLVPAKVRALTDFLVTRMGVYCSEESRRESTD</sequence>
<dbReference type="InterPro" id="IPR058163">
    <property type="entry name" value="LysR-type_TF_proteobact-type"/>
</dbReference>
<evidence type="ECO:0000256" key="4">
    <source>
        <dbReference type="ARBA" id="ARBA00023163"/>
    </source>
</evidence>
<dbReference type="AlphaFoldDB" id="A0A4R5PHE6"/>
<organism evidence="6 7">
    <name type="scientific">Pseudohoeflea suaedae</name>
    <dbReference type="NCBI Taxonomy" id="877384"/>
    <lineage>
        <taxon>Bacteria</taxon>
        <taxon>Pseudomonadati</taxon>
        <taxon>Pseudomonadota</taxon>
        <taxon>Alphaproteobacteria</taxon>
        <taxon>Hyphomicrobiales</taxon>
        <taxon>Rhizobiaceae</taxon>
        <taxon>Pseudohoeflea</taxon>
    </lineage>
</organism>
<dbReference type="FunFam" id="1.10.10.10:FF:000001">
    <property type="entry name" value="LysR family transcriptional regulator"/>
    <property type="match status" value="1"/>
</dbReference>
<dbReference type="InterPro" id="IPR036388">
    <property type="entry name" value="WH-like_DNA-bd_sf"/>
</dbReference>
<dbReference type="Proteomes" id="UP000295131">
    <property type="component" value="Unassembled WGS sequence"/>
</dbReference>
<keyword evidence="3" id="KW-0238">DNA-binding</keyword>
<keyword evidence="7" id="KW-1185">Reference proteome</keyword>
<dbReference type="PANTHER" id="PTHR30537:SF5">
    <property type="entry name" value="HTH-TYPE TRANSCRIPTIONAL ACTIVATOR TTDR-RELATED"/>
    <property type="match status" value="1"/>
</dbReference>
<gene>
    <name evidence="6" type="ORF">E2A64_16340</name>
</gene>
<dbReference type="RefSeq" id="WP_133285589.1">
    <property type="nucleotide sequence ID" value="NZ_SMSI01000004.1"/>
</dbReference>
<dbReference type="Pfam" id="PF00126">
    <property type="entry name" value="HTH_1"/>
    <property type="match status" value="1"/>
</dbReference>
<evidence type="ECO:0000256" key="1">
    <source>
        <dbReference type="ARBA" id="ARBA00009437"/>
    </source>
</evidence>